<reference evidence="5" key="1">
    <citation type="submission" date="2018-01" db="EMBL/GenBank/DDBJ databases">
        <authorList>
            <person name="Kerou L M."/>
        </authorList>
    </citation>
    <scope>NUCLEOTIDE SEQUENCE [LARGE SCALE GENOMIC DNA]</scope>
    <source>
        <strain evidence="5">SCU2</strain>
    </source>
</reference>
<dbReference type="Gene3D" id="3.40.50.620">
    <property type="entry name" value="HUPs"/>
    <property type="match status" value="1"/>
</dbReference>
<gene>
    <name evidence="4" type="primary">etfA</name>
    <name evidence="4" type="ORF">NCAV_1615</name>
</gene>
<dbReference type="GO" id="GO:0050660">
    <property type="term" value="F:flavin adenine dinucleotide binding"/>
    <property type="evidence" value="ECO:0007669"/>
    <property type="project" value="InterPro"/>
</dbReference>
<sequence>MRYQHMFVLFEHDDGNVLNVSYEMLGEARRLMDGFNRRYALNEKVIAILLGHNVRELAYRAIDAGADAVILADHEELRYPRVNLYTKVICSIVRDRMLVKQAEPSTSDEYVKPRYMLFGADSIGRHISATVLAELESGLASDVNKLVIDDVMITHQYKTNGKPELYRQVLFMYRPDFSGFLWTQILCLDNKNPTIAREYSPQACSVIPGVFEPLQQHDGDARKRVEEGYARIVEYKPEFSNDDLKYRIVSRQIVRDEIGLEDSRVVVAFGRGIKDDPEGNIRMIEEFANLLGAKVAISLPLSKQPFNVSSTLKEKYFIPARVVGSSGKKVAPKLYIAIGISGAMHHLAGMKESDTVIAINPDPDAPIKDESDIFIQGRLEDVLPILIESIRGSEREVRG</sequence>
<feature type="domain" description="Electron transfer flavoprotein alpha/beta-subunit N-terminal" evidence="3">
    <location>
        <begin position="8"/>
        <end position="155"/>
    </location>
</feature>
<dbReference type="SUPFAM" id="SSF52467">
    <property type="entry name" value="DHS-like NAD/FAD-binding domain"/>
    <property type="match status" value="1"/>
</dbReference>
<dbReference type="InterPro" id="IPR014729">
    <property type="entry name" value="Rossmann-like_a/b/a_fold"/>
</dbReference>
<dbReference type="Pfam" id="PF01012">
    <property type="entry name" value="ETF"/>
    <property type="match status" value="1"/>
</dbReference>
<proteinExistence type="inferred from homology"/>
<dbReference type="Gene3D" id="3.40.50.1220">
    <property type="entry name" value="TPP-binding domain"/>
    <property type="match status" value="1"/>
</dbReference>
<dbReference type="PANTHER" id="PTHR43153:SF1">
    <property type="entry name" value="ELECTRON TRANSFER FLAVOPROTEIN SUBUNIT ALPHA, MITOCHONDRIAL"/>
    <property type="match status" value="1"/>
</dbReference>
<organism evidence="4 5">
    <name type="scientific">Candidatus Nitrosocaldus cavascurensis</name>
    <dbReference type="NCBI Taxonomy" id="2058097"/>
    <lineage>
        <taxon>Archaea</taxon>
        <taxon>Nitrososphaerota</taxon>
        <taxon>Nitrososphaeria</taxon>
        <taxon>Candidatus Nitrosocaldales</taxon>
        <taxon>Candidatus Nitrosocaldaceae</taxon>
        <taxon>Candidatus Nitrosocaldus</taxon>
    </lineage>
</organism>
<dbReference type="InterPro" id="IPR029035">
    <property type="entry name" value="DHS-like_NAD/FAD-binding_dom"/>
</dbReference>
<dbReference type="InterPro" id="IPR014730">
    <property type="entry name" value="ETF_a/b_N"/>
</dbReference>
<accession>A0A2K5AT00</accession>
<evidence type="ECO:0000256" key="1">
    <source>
        <dbReference type="ARBA" id="ARBA00005817"/>
    </source>
</evidence>
<dbReference type="PANTHER" id="PTHR43153">
    <property type="entry name" value="ELECTRON TRANSFER FLAVOPROTEIN ALPHA"/>
    <property type="match status" value="1"/>
</dbReference>
<evidence type="ECO:0000313" key="4">
    <source>
        <dbReference type="EMBL" id="SPC34778.1"/>
    </source>
</evidence>
<keyword evidence="5" id="KW-1185">Reference proteome</keyword>
<dbReference type="Pfam" id="PF00766">
    <property type="entry name" value="ETF_alpha"/>
    <property type="match status" value="1"/>
</dbReference>
<dbReference type="Proteomes" id="UP000236248">
    <property type="component" value="Chromosome NCAV"/>
</dbReference>
<dbReference type="EMBL" id="LT981265">
    <property type="protein sequence ID" value="SPC34778.1"/>
    <property type="molecule type" value="Genomic_DNA"/>
</dbReference>
<dbReference type="KEGG" id="ncv:NCAV_1615"/>
<dbReference type="AlphaFoldDB" id="A0A2K5AT00"/>
<dbReference type="GO" id="GO:0009055">
    <property type="term" value="F:electron transfer activity"/>
    <property type="evidence" value="ECO:0007669"/>
    <property type="project" value="InterPro"/>
</dbReference>
<comment type="similarity">
    <text evidence="1">Belongs to the ETF alpha-subunit/FixB family.</text>
</comment>
<dbReference type="InterPro" id="IPR014731">
    <property type="entry name" value="ETF_asu_C"/>
</dbReference>
<dbReference type="GO" id="GO:0033539">
    <property type="term" value="P:fatty acid beta-oxidation using acyl-CoA dehydrogenase"/>
    <property type="evidence" value="ECO:0007669"/>
    <property type="project" value="TreeGrafter"/>
</dbReference>
<name>A0A2K5AT00_9ARCH</name>
<protein>
    <submittedName>
        <fullName evidence="4">Electron transfer flavoprotein subunit alpha</fullName>
    </submittedName>
</protein>
<evidence type="ECO:0000259" key="2">
    <source>
        <dbReference type="Pfam" id="PF00766"/>
    </source>
</evidence>
<feature type="domain" description="Electron transfer flavoprotein alpha subunit C-terminal" evidence="2">
    <location>
        <begin position="260"/>
        <end position="351"/>
    </location>
</feature>
<dbReference type="InterPro" id="IPR001308">
    <property type="entry name" value="ETF_a/FixB"/>
</dbReference>
<dbReference type="SUPFAM" id="SSF52402">
    <property type="entry name" value="Adenine nucleotide alpha hydrolases-like"/>
    <property type="match status" value="1"/>
</dbReference>
<evidence type="ECO:0000313" key="5">
    <source>
        <dbReference type="Proteomes" id="UP000236248"/>
    </source>
</evidence>
<evidence type="ECO:0000259" key="3">
    <source>
        <dbReference type="Pfam" id="PF01012"/>
    </source>
</evidence>